<dbReference type="Proteomes" id="UP000644756">
    <property type="component" value="Unassembled WGS sequence"/>
</dbReference>
<organism evidence="2 3">
    <name type="scientific">Paenibacillus abyssi</name>
    <dbReference type="NCBI Taxonomy" id="1340531"/>
    <lineage>
        <taxon>Bacteria</taxon>
        <taxon>Bacillati</taxon>
        <taxon>Bacillota</taxon>
        <taxon>Bacilli</taxon>
        <taxon>Bacillales</taxon>
        <taxon>Paenibacillaceae</taxon>
        <taxon>Paenibacillus</taxon>
    </lineage>
</organism>
<keyword evidence="3" id="KW-1185">Reference proteome</keyword>
<feature type="transmembrane region" description="Helical" evidence="1">
    <location>
        <begin position="52"/>
        <end position="75"/>
    </location>
</feature>
<dbReference type="RefSeq" id="WP_188532709.1">
    <property type="nucleotide sequence ID" value="NZ_BMGR01000014.1"/>
</dbReference>
<reference evidence="2" key="1">
    <citation type="journal article" date="2014" name="Int. J. Syst. Evol. Microbiol.">
        <title>Complete genome sequence of Corynebacterium casei LMG S-19264T (=DSM 44701T), isolated from a smear-ripened cheese.</title>
        <authorList>
            <consortium name="US DOE Joint Genome Institute (JGI-PGF)"/>
            <person name="Walter F."/>
            <person name="Albersmeier A."/>
            <person name="Kalinowski J."/>
            <person name="Ruckert C."/>
        </authorList>
    </citation>
    <scope>NUCLEOTIDE SEQUENCE</scope>
    <source>
        <strain evidence="2">CGMCC 1.12987</strain>
    </source>
</reference>
<gene>
    <name evidence="2" type="ORF">GCM10010916_38620</name>
</gene>
<accession>A0A917G1D0</accession>
<evidence type="ECO:0000256" key="1">
    <source>
        <dbReference type="SAM" id="Phobius"/>
    </source>
</evidence>
<dbReference type="AlphaFoldDB" id="A0A917G1D0"/>
<feature type="transmembrane region" description="Helical" evidence="1">
    <location>
        <begin position="101"/>
        <end position="126"/>
    </location>
</feature>
<keyword evidence="1" id="KW-0812">Transmembrane</keyword>
<keyword evidence="1" id="KW-1133">Transmembrane helix</keyword>
<name>A0A917G1D0_9BACL</name>
<evidence type="ECO:0000313" key="3">
    <source>
        <dbReference type="Proteomes" id="UP000644756"/>
    </source>
</evidence>
<reference evidence="2" key="2">
    <citation type="submission" date="2020-09" db="EMBL/GenBank/DDBJ databases">
        <authorList>
            <person name="Sun Q."/>
            <person name="Zhou Y."/>
        </authorList>
    </citation>
    <scope>NUCLEOTIDE SEQUENCE</scope>
    <source>
        <strain evidence="2">CGMCC 1.12987</strain>
    </source>
</reference>
<comment type="caution">
    <text evidence="2">The sequence shown here is derived from an EMBL/GenBank/DDBJ whole genome shotgun (WGS) entry which is preliminary data.</text>
</comment>
<feature type="transmembrane region" description="Helical" evidence="1">
    <location>
        <begin position="22"/>
        <end position="40"/>
    </location>
</feature>
<dbReference type="EMBL" id="BMGR01000014">
    <property type="protein sequence ID" value="GGG18089.1"/>
    <property type="molecule type" value="Genomic_DNA"/>
</dbReference>
<protein>
    <submittedName>
        <fullName evidence="2">Uncharacterized protein</fullName>
    </submittedName>
</protein>
<evidence type="ECO:0000313" key="2">
    <source>
        <dbReference type="EMBL" id="GGG18089.1"/>
    </source>
</evidence>
<keyword evidence="1" id="KW-0472">Membrane</keyword>
<feature type="transmembrane region" description="Helical" evidence="1">
    <location>
        <begin position="138"/>
        <end position="158"/>
    </location>
</feature>
<sequence length="161" mass="17884">MEQFGSRVNEFFQKLVGFMQETGIIFMALLALLGLLLFLISGKNLIIKRIGLMMGIIFGVGIFVFAYVPIIYYYYSIGGHAPATTEVETVFSSTTTWFTQLFRVLMIIGAPIAGTIMLLGLLVRGLGTNNPQTKRRGLGMIIVSPIILFVVYLVPNILHFL</sequence>
<proteinExistence type="predicted"/>